<dbReference type="EMBL" id="BMXA01000001">
    <property type="protein sequence ID" value="GGZ99811.1"/>
    <property type="molecule type" value="Genomic_DNA"/>
</dbReference>
<dbReference type="PANTHER" id="PTHR33619">
    <property type="entry name" value="POLYSACCHARIDE EXPORT PROTEIN GFCE-RELATED"/>
    <property type="match status" value="1"/>
</dbReference>
<reference evidence="1" key="1">
    <citation type="journal article" date="2014" name="Int. J. Syst. Evol. Microbiol.">
        <title>Complete genome sequence of Corynebacterium casei LMG S-19264T (=DSM 44701T), isolated from a smear-ripened cheese.</title>
        <authorList>
            <consortium name="US DOE Joint Genome Institute (JGI-PGF)"/>
            <person name="Walter F."/>
            <person name="Albersmeier A."/>
            <person name="Kalinowski J."/>
            <person name="Ruckert C."/>
        </authorList>
    </citation>
    <scope>NUCLEOTIDE SEQUENCE</scope>
    <source>
        <strain evidence="1">KCTC 12711</strain>
    </source>
</reference>
<name>A0A918VGL0_9GAMM</name>
<dbReference type="GO" id="GO:0015159">
    <property type="term" value="F:polysaccharide transmembrane transporter activity"/>
    <property type="evidence" value="ECO:0007669"/>
    <property type="project" value="InterPro"/>
</dbReference>
<proteinExistence type="predicted"/>
<reference evidence="1" key="2">
    <citation type="submission" date="2020-09" db="EMBL/GenBank/DDBJ databases">
        <authorList>
            <person name="Sun Q."/>
            <person name="Kim S."/>
        </authorList>
    </citation>
    <scope>NUCLEOTIDE SEQUENCE</scope>
    <source>
        <strain evidence="1">KCTC 12711</strain>
    </source>
</reference>
<protein>
    <submittedName>
        <fullName evidence="1">Polysaccharide export outer membrane protein</fullName>
    </submittedName>
</protein>
<dbReference type="PANTHER" id="PTHR33619:SF3">
    <property type="entry name" value="POLYSACCHARIDE EXPORT PROTEIN GFCE-RELATED"/>
    <property type="match status" value="1"/>
</dbReference>
<dbReference type="AlphaFoldDB" id="A0A918VGL0"/>
<evidence type="ECO:0000313" key="2">
    <source>
        <dbReference type="Proteomes" id="UP000614811"/>
    </source>
</evidence>
<organism evidence="1 2">
    <name type="scientific">Arenicella chitinivorans</name>
    <dbReference type="NCBI Taxonomy" id="1329800"/>
    <lineage>
        <taxon>Bacteria</taxon>
        <taxon>Pseudomonadati</taxon>
        <taxon>Pseudomonadota</taxon>
        <taxon>Gammaproteobacteria</taxon>
        <taxon>Arenicellales</taxon>
        <taxon>Arenicellaceae</taxon>
        <taxon>Arenicella</taxon>
    </lineage>
</organism>
<dbReference type="InterPro" id="IPR049712">
    <property type="entry name" value="Poly_export"/>
</dbReference>
<dbReference type="Proteomes" id="UP000614811">
    <property type="component" value="Unassembled WGS sequence"/>
</dbReference>
<comment type="caution">
    <text evidence="1">The sequence shown here is derived from an EMBL/GenBank/DDBJ whole genome shotgun (WGS) entry which is preliminary data.</text>
</comment>
<evidence type="ECO:0000313" key="1">
    <source>
        <dbReference type="EMBL" id="GGZ99811.1"/>
    </source>
</evidence>
<sequence>MPKHLDNAGEETDHTFHRSVRLDNQTVTTFRALQQQQLVTASDVEMSTPRFSRGDWVKMKIQTMPNYDGLYQINAAGEMEIPFSDPLLAAGLDRRNLIRALQSSLLRQGWFHDDQTMLDVSLVRASSIQVTVFGAVFSQGQVTINGQPATKPQDTVQHETGSFTTGRNLAAALRAAGGIRPDADLRNVILKRHGVFYLLNIHNLVDGEHYQTVPTLIQGDEIYVASRGEEDTHLIRPTSITPPGMRVLMSNLTAPALSNAQSAISTDATRLAYGASLLDAAISANCIGGTHNANASRSILLITRHHGSTQQVVIRRSINQLLANASDYAVNPYLMPDDGVACYDSRFTNLRDVARGVGELFGPILLGGIL</sequence>
<accession>A0A918VGL0</accession>
<dbReference type="Gene3D" id="3.10.560.10">
    <property type="entry name" value="Outer membrane lipoprotein wza domain like"/>
    <property type="match status" value="1"/>
</dbReference>
<gene>
    <name evidence="1" type="ORF">GCM10008090_05580</name>
</gene>
<keyword evidence="2" id="KW-1185">Reference proteome</keyword>